<gene>
    <name evidence="2" type="ORF">SVUK_LOCUS755</name>
</gene>
<organism evidence="2 3">
    <name type="scientific">Strongylus vulgaris</name>
    <name type="common">Blood worm</name>
    <dbReference type="NCBI Taxonomy" id="40348"/>
    <lineage>
        <taxon>Eukaryota</taxon>
        <taxon>Metazoa</taxon>
        <taxon>Ecdysozoa</taxon>
        <taxon>Nematoda</taxon>
        <taxon>Chromadorea</taxon>
        <taxon>Rhabditida</taxon>
        <taxon>Rhabditina</taxon>
        <taxon>Rhabditomorpha</taxon>
        <taxon>Strongyloidea</taxon>
        <taxon>Strongylidae</taxon>
        <taxon>Strongylus</taxon>
    </lineage>
</organism>
<dbReference type="InterPro" id="IPR002601">
    <property type="entry name" value="C6_domain"/>
</dbReference>
<dbReference type="OrthoDB" id="5836791at2759"/>
<evidence type="ECO:0000313" key="3">
    <source>
        <dbReference type="Proteomes" id="UP000270094"/>
    </source>
</evidence>
<dbReference type="Proteomes" id="UP000270094">
    <property type="component" value="Unassembled WGS sequence"/>
</dbReference>
<protein>
    <recommendedName>
        <fullName evidence="1">C6 domain-containing protein</fullName>
    </recommendedName>
</protein>
<evidence type="ECO:0000259" key="1">
    <source>
        <dbReference type="SMART" id="SM01048"/>
    </source>
</evidence>
<proteinExistence type="predicted"/>
<dbReference type="AlphaFoldDB" id="A0A3P7IMM3"/>
<dbReference type="PANTHER" id="PTHR21629:SF5">
    <property type="entry name" value="C6 DOMAIN-CONTAINING PROTEIN"/>
    <property type="match status" value="1"/>
</dbReference>
<dbReference type="EMBL" id="UYYB01001339">
    <property type="protein sequence ID" value="VDM65757.1"/>
    <property type="molecule type" value="Genomic_DNA"/>
</dbReference>
<sequence length="137" mass="14210">FNNGVGGPPEGPTVKALLVCGADQKWYYDTLPVTDVKCTTTAGSGGDGGSAKACAACDENAVIFGTKTTAEQVTVMKQSLTNNADGCKQMNAVCQASSSNLKAFMEFNNAIGGPGIAETITALLTCHDDGKWYFETL</sequence>
<feature type="domain" description="C6" evidence="1">
    <location>
        <begin position="57"/>
        <end position="135"/>
    </location>
</feature>
<dbReference type="PANTHER" id="PTHR21629">
    <property type="entry name" value="C6 DOMAIN-CONTAINING PROTEIN"/>
    <property type="match status" value="1"/>
</dbReference>
<evidence type="ECO:0000313" key="2">
    <source>
        <dbReference type="EMBL" id="VDM65757.1"/>
    </source>
</evidence>
<reference evidence="2 3" key="1">
    <citation type="submission" date="2018-11" db="EMBL/GenBank/DDBJ databases">
        <authorList>
            <consortium name="Pathogen Informatics"/>
        </authorList>
    </citation>
    <scope>NUCLEOTIDE SEQUENCE [LARGE SCALE GENOMIC DNA]</scope>
</reference>
<accession>A0A3P7IMM3</accession>
<feature type="non-terminal residue" evidence="2">
    <location>
        <position position="1"/>
    </location>
</feature>
<dbReference type="SMART" id="SM01048">
    <property type="entry name" value="C6"/>
    <property type="match status" value="1"/>
</dbReference>
<keyword evidence="3" id="KW-1185">Reference proteome</keyword>
<name>A0A3P7IMM3_STRVU</name>
<dbReference type="Pfam" id="PF01681">
    <property type="entry name" value="C6"/>
    <property type="match status" value="1"/>
</dbReference>